<dbReference type="Proteomes" id="UP000297403">
    <property type="component" value="Unassembled WGS sequence"/>
</dbReference>
<evidence type="ECO:0000313" key="1">
    <source>
        <dbReference type="EMBL" id="TFC43420.1"/>
    </source>
</evidence>
<dbReference type="AlphaFoldDB" id="A0AAQ2HEW4"/>
<proteinExistence type="predicted"/>
<name>A0AAQ2HEW4_9MICO</name>
<reference evidence="1 2" key="1">
    <citation type="submission" date="2019-03" db="EMBL/GenBank/DDBJ databases">
        <title>Genomics of glacier-inhabiting Cryobacterium strains.</title>
        <authorList>
            <person name="Liu Q."/>
            <person name="Xin Y.-H."/>
        </authorList>
    </citation>
    <scope>NUCLEOTIDE SEQUENCE [LARGE SCALE GENOMIC DNA]</scope>
    <source>
        <strain evidence="2">TMT1-22</strain>
    </source>
</reference>
<dbReference type="RefSeq" id="WP_134365605.1">
    <property type="nucleotide sequence ID" value="NZ_SOFY01000070.1"/>
</dbReference>
<comment type="caution">
    <text evidence="1">The sequence shown here is derived from an EMBL/GenBank/DDBJ whole genome shotgun (WGS) entry which is preliminary data.</text>
</comment>
<protein>
    <submittedName>
        <fullName evidence="1">Uncharacterized protein</fullName>
    </submittedName>
</protein>
<sequence length="99" mass="10340">MSDGVHLDLSLISAAASNATGVKTSFAESADSSGRAADACGHVGLAEAVQDFADTWDDRRAGYVENLGRLAKSLTDIHTSFRELDQKLSGSTEPAPMQA</sequence>
<dbReference type="EMBL" id="SOFY01000070">
    <property type="protein sequence ID" value="TFC43420.1"/>
    <property type="molecule type" value="Genomic_DNA"/>
</dbReference>
<evidence type="ECO:0000313" key="2">
    <source>
        <dbReference type="Proteomes" id="UP000297403"/>
    </source>
</evidence>
<accession>A0AAQ2HEW4</accession>
<keyword evidence="2" id="KW-1185">Reference proteome</keyword>
<gene>
    <name evidence="1" type="ORF">E3O49_13240</name>
</gene>
<organism evidence="1 2">
    <name type="scientific">Cryobacterium shii</name>
    <dbReference type="NCBI Taxonomy" id="1259235"/>
    <lineage>
        <taxon>Bacteria</taxon>
        <taxon>Bacillati</taxon>
        <taxon>Actinomycetota</taxon>
        <taxon>Actinomycetes</taxon>
        <taxon>Micrococcales</taxon>
        <taxon>Microbacteriaceae</taxon>
        <taxon>Cryobacterium</taxon>
    </lineage>
</organism>